<dbReference type="EMBL" id="JYJA01000017">
    <property type="protein sequence ID" value="KJL45447.1"/>
    <property type="molecule type" value="Genomic_DNA"/>
</dbReference>
<dbReference type="Proteomes" id="UP000034098">
    <property type="component" value="Unassembled WGS sequence"/>
</dbReference>
<keyword evidence="2" id="KW-1185">Reference proteome</keyword>
<sequence length="164" mass="18084">MEVTQDRELGGVALRAEIDDNRAATIGLLPQRKWATRIDLPGFSEIMPNPGLPRRLPADAILVSLLGDLARIGSSGGVDDDGELSIPREGEYETWPTRRARTYVALTLLALVATERIPSMMSNGRLWARDIAVVELRGLLGTHAGLRRLLTRQLAQERTRPAPR</sequence>
<dbReference type="PATRIC" id="fig|69370.6.peg.229"/>
<reference evidence="1 2" key="1">
    <citation type="submission" date="2015-02" db="EMBL/GenBank/DDBJ databases">
        <title>Draft genome sequences of ten Microbacterium spp. with emphasis on heavy metal contaminated environments.</title>
        <authorList>
            <person name="Corretto E."/>
        </authorList>
    </citation>
    <scope>NUCLEOTIDE SEQUENCE [LARGE SCALE GENOMIC DNA]</scope>
    <source>
        <strain evidence="1 2">DSM 8608</strain>
    </source>
</reference>
<evidence type="ECO:0000313" key="2">
    <source>
        <dbReference type="Proteomes" id="UP000034098"/>
    </source>
</evidence>
<dbReference type="RefSeq" id="WP_045296319.1">
    <property type="nucleotide sequence ID" value="NZ_JYJA01000017.1"/>
</dbReference>
<gene>
    <name evidence="1" type="ORF">RS82_00218</name>
</gene>
<organism evidence="1 2">
    <name type="scientific">Microbacterium trichothecenolyticum</name>
    <name type="common">Aureobacterium trichothecenolyticum</name>
    <dbReference type="NCBI Taxonomy" id="69370"/>
    <lineage>
        <taxon>Bacteria</taxon>
        <taxon>Bacillati</taxon>
        <taxon>Actinomycetota</taxon>
        <taxon>Actinomycetes</taxon>
        <taxon>Micrococcales</taxon>
        <taxon>Microbacteriaceae</taxon>
        <taxon>Microbacterium</taxon>
    </lineage>
</organism>
<dbReference type="AlphaFoldDB" id="A0A0M2HFJ9"/>
<evidence type="ECO:0000313" key="1">
    <source>
        <dbReference type="EMBL" id="KJL45447.1"/>
    </source>
</evidence>
<comment type="caution">
    <text evidence="1">The sequence shown here is derived from an EMBL/GenBank/DDBJ whole genome shotgun (WGS) entry which is preliminary data.</text>
</comment>
<protein>
    <submittedName>
        <fullName evidence="1">Uncharacterized protein</fullName>
    </submittedName>
</protein>
<accession>A0A0M2HFJ9</accession>
<name>A0A0M2HFJ9_MICTR</name>
<proteinExistence type="predicted"/>